<keyword evidence="1" id="KW-0812">Transmembrane</keyword>
<organism evidence="2 3">
    <name type="scientific">Saccharomonospora piscinae</name>
    <dbReference type="NCBI Taxonomy" id="687388"/>
    <lineage>
        <taxon>Bacteria</taxon>
        <taxon>Bacillati</taxon>
        <taxon>Actinomycetota</taxon>
        <taxon>Actinomycetes</taxon>
        <taxon>Pseudonocardiales</taxon>
        <taxon>Pseudonocardiaceae</taxon>
        <taxon>Saccharomonospora</taxon>
    </lineage>
</organism>
<name>A0A1V9A7X5_SACPI</name>
<dbReference type="AlphaFoldDB" id="A0A1V9A7X5"/>
<dbReference type="Pfam" id="PF19853">
    <property type="entry name" value="DUF6328"/>
    <property type="match status" value="1"/>
</dbReference>
<sequence>MTDEGEARHQQLTRNVNELLGELRVAQAGVQILFGFLLAVAFTSPFREASGFEKSLYLVTVLFTAAATALLTAPAAWHRVLFREGRRTAILRVGNRLVVAGLACLAVAITLTVALIGKVVFGIAAMVALAAVLGGLFTVLWFVVPRWLRDDREDREDREDWQ</sequence>
<evidence type="ECO:0008006" key="4">
    <source>
        <dbReference type="Google" id="ProtNLM"/>
    </source>
</evidence>
<proteinExistence type="predicted"/>
<dbReference type="Proteomes" id="UP000192591">
    <property type="component" value="Unassembled WGS sequence"/>
</dbReference>
<gene>
    <name evidence="2" type="ORF">B1813_13110</name>
</gene>
<reference evidence="2 3" key="1">
    <citation type="submission" date="2017-02" db="EMBL/GenBank/DDBJ databases">
        <title>Draft genome of Saccharomonospora sp. 154.</title>
        <authorList>
            <person name="Alonso-Carmona G.S."/>
            <person name="De La Haba R."/>
            <person name="Vera-Gargallo B."/>
            <person name="Sandoval-Trujillo A.H."/>
            <person name="Ramirez-Duran N."/>
            <person name="Ventosa A."/>
        </authorList>
    </citation>
    <scope>NUCLEOTIDE SEQUENCE [LARGE SCALE GENOMIC DNA]</scope>
    <source>
        <strain evidence="2 3">LRS4.154</strain>
    </source>
</reference>
<feature type="transmembrane region" description="Helical" evidence="1">
    <location>
        <begin position="21"/>
        <end position="43"/>
    </location>
</feature>
<keyword evidence="3" id="KW-1185">Reference proteome</keyword>
<dbReference type="InterPro" id="IPR046291">
    <property type="entry name" value="DUF6328"/>
</dbReference>
<protein>
    <recommendedName>
        <fullName evidence="4">Integral membrane protein</fullName>
    </recommendedName>
</protein>
<dbReference type="STRING" id="1962155.B1813_13110"/>
<evidence type="ECO:0000256" key="1">
    <source>
        <dbReference type="SAM" id="Phobius"/>
    </source>
</evidence>
<evidence type="ECO:0000313" key="3">
    <source>
        <dbReference type="Proteomes" id="UP000192591"/>
    </source>
</evidence>
<dbReference type="EMBL" id="MWIH01000005">
    <property type="protein sequence ID" value="OQO93034.1"/>
    <property type="molecule type" value="Genomic_DNA"/>
</dbReference>
<dbReference type="RefSeq" id="WP_081192088.1">
    <property type="nucleotide sequence ID" value="NZ_MWIH01000005.1"/>
</dbReference>
<feature type="transmembrane region" description="Helical" evidence="1">
    <location>
        <begin position="123"/>
        <end position="144"/>
    </location>
</feature>
<feature type="transmembrane region" description="Helical" evidence="1">
    <location>
        <begin position="97"/>
        <end position="117"/>
    </location>
</feature>
<feature type="transmembrane region" description="Helical" evidence="1">
    <location>
        <begin position="55"/>
        <end position="77"/>
    </location>
</feature>
<comment type="caution">
    <text evidence="2">The sequence shown here is derived from an EMBL/GenBank/DDBJ whole genome shotgun (WGS) entry which is preliminary data.</text>
</comment>
<accession>A0A1V9A7X5</accession>
<keyword evidence="1" id="KW-0472">Membrane</keyword>
<evidence type="ECO:0000313" key="2">
    <source>
        <dbReference type="EMBL" id="OQO93034.1"/>
    </source>
</evidence>
<keyword evidence="1" id="KW-1133">Transmembrane helix</keyword>